<name>H8FP48_MAGML</name>
<dbReference type="EMBL" id="CAHP01000010">
    <property type="protein sequence ID" value="CCG40136.1"/>
    <property type="molecule type" value="Genomic_DNA"/>
</dbReference>
<evidence type="ECO:0008006" key="4">
    <source>
        <dbReference type="Google" id="ProtNLM"/>
    </source>
</evidence>
<dbReference type="Proteomes" id="UP000004169">
    <property type="component" value="Unassembled WGS sequence"/>
</dbReference>
<dbReference type="SUPFAM" id="SSF47413">
    <property type="entry name" value="lambda repressor-like DNA-binding domains"/>
    <property type="match status" value="1"/>
</dbReference>
<feature type="region of interest" description="Disordered" evidence="1">
    <location>
        <begin position="73"/>
        <end position="92"/>
    </location>
</feature>
<evidence type="ECO:0000313" key="2">
    <source>
        <dbReference type="EMBL" id="CCG40136.1"/>
    </source>
</evidence>
<proteinExistence type="predicted"/>
<dbReference type="AlphaFoldDB" id="H8FP48"/>
<accession>H8FP48</accession>
<evidence type="ECO:0000313" key="3">
    <source>
        <dbReference type="Proteomes" id="UP000004169"/>
    </source>
</evidence>
<evidence type="ECO:0000256" key="1">
    <source>
        <dbReference type="SAM" id="MobiDB-lite"/>
    </source>
</evidence>
<dbReference type="GO" id="GO:0003677">
    <property type="term" value="F:DNA binding"/>
    <property type="evidence" value="ECO:0007669"/>
    <property type="project" value="InterPro"/>
</dbReference>
<keyword evidence="3" id="KW-1185">Reference proteome</keyword>
<protein>
    <recommendedName>
        <fullName evidence="4">HTH cro/C1-type domain-containing protein</fullName>
    </recommendedName>
</protein>
<gene>
    <name evidence="2" type="ORF">PHAMO_180105</name>
</gene>
<comment type="caution">
    <text evidence="2">The sequence shown here is derived from an EMBL/GenBank/DDBJ whole genome shotgun (WGS) entry which is preliminary data.</text>
</comment>
<feature type="compositionally biased region" description="Low complexity" evidence="1">
    <location>
        <begin position="83"/>
        <end position="92"/>
    </location>
</feature>
<dbReference type="InterPro" id="IPR010982">
    <property type="entry name" value="Lambda_DNA-bd_dom_sf"/>
</dbReference>
<organism evidence="2 3">
    <name type="scientific">Magnetospirillum molischianum DSM 120</name>
    <dbReference type="NCBI Taxonomy" id="1150626"/>
    <lineage>
        <taxon>Bacteria</taxon>
        <taxon>Pseudomonadati</taxon>
        <taxon>Pseudomonadota</taxon>
        <taxon>Alphaproteobacteria</taxon>
        <taxon>Rhodospirillales</taxon>
        <taxon>Rhodospirillaceae</taxon>
        <taxon>Magnetospirillum</taxon>
    </lineage>
</organism>
<sequence>MMPLECTEFCGIVILMIIEASIARCRAFAHSPGMSKARLASLAGLHRNALRDMDRTDWSPTADTLRKLEAVIPPDWYPPEESPTPTTSSEAA</sequence>
<reference evidence="2 3" key="1">
    <citation type="journal article" date="2012" name="J. Bacteriol.">
        <title>Draft Genome Sequence of the Purple Photosynthetic Bacterium Phaeospirillum molischianum DSM120, a Particularly Versatile Bacterium.</title>
        <authorList>
            <person name="Duquesne K."/>
            <person name="Prima V."/>
            <person name="Ji B."/>
            <person name="Rouy Z."/>
            <person name="Medigue C."/>
            <person name="Talla E."/>
            <person name="Sturgis J.N."/>
        </authorList>
    </citation>
    <scope>NUCLEOTIDE SEQUENCE [LARGE SCALE GENOMIC DNA]</scope>
    <source>
        <strain evidence="3">DSM120</strain>
    </source>
</reference>